<keyword evidence="1" id="KW-1133">Transmembrane helix</keyword>
<keyword evidence="4" id="KW-1185">Reference proteome</keyword>
<feature type="transmembrane region" description="Helical" evidence="1">
    <location>
        <begin position="16"/>
        <end position="38"/>
    </location>
</feature>
<proteinExistence type="predicted"/>
<comment type="caution">
    <text evidence="2">The sequence shown here is derived from an EMBL/GenBank/DDBJ whole genome shotgun (WGS) entry which is preliminary data.</text>
</comment>
<accession>A0A5S3VDF0</accession>
<name>A0A5S3VDF0_9GAMM</name>
<protein>
    <recommendedName>
        <fullName evidence="6">O-antigen polymerase</fullName>
    </recommendedName>
</protein>
<feature type="transmembrane region" description="Helical" evidence="1">
    <location>
        <begin position="95"/>
        <end position="118"/>
    </location>
</feature>
<evidence type="ECO:0000313" key="2">
    <source>
        <dbReference type="EMBL" id="TMO69980.1"/>
    </source>
</evidence>
<keyword evidence="1" id="KW-0812">Transmembrane</keyword>
<dbReference type="AlphaFoldDB" id="A0A5S3VDF0"/>
<reference evidence="2 5" key="1">
    <citation type="submission" date="2018-01" db="EMBL/GenBank/DDBJ databases">
        <authorList>
            <person name="Paulsen S."/>
            <person name="Gram L.K."/>
        </authorList>
    </citation>
    <scope>NUCLEOTIDE SEQUENCE [LARGE SCALE GENOMIC DNA]</scope>
    <source>
        <strain evidence="2 5">S3790</strain>
        <strain evidence="3">S3895</strain>
    </source>
</reference>
<feature type="transmembrane region" description="Helical" evidence="1">
    <location>
        <begin position="375"/>
        <end position="403"/>
    </location>
</feature>
<feature type="transmembrane region" description="Helical" evidence="1">
    <location>
        <begin position="69"/>
        <end position="89"/>
    </location>
</feature>
<evidence type="ECO:0000256" key="1">
    <source>
        <dbReference type="SAM" id="Phobius"/>
    </source>
</evidence>
<reference evidence="2" key="3">
    <citation type="submission" date="2019-09" db="EMBL/GenBank/DDBJ databases">
        <title>Co-occurence of chitin degradation, pigmentation and bioactivity in marine Pseudoalteromonas.</title>
        <authorList>
            <person name="Sonnenschein E.C."/>
            <person name="Bech P.K."/>
        </authorList>
    </citation>
    <scope>NUCLEOTIDE SEQUENCE</scope>
    <source>
        <strain evidence="2">S3790</strain>
        <strain evidence="3 4">S3895</strain>
    </source>
</reference>
<keyword evidence="1" id="KW-0472">Membrane</keyword>
<evidence type="ECO:0000313" key="3">
    <source>
        <dbReference type="EMBL" id="TMO75958.1"/>
    </source>
</evidence>
<evidence type="ECO:0000313" key="4">
    <source>
        <dbReference type="Proteomes" id="UP000307164"/>
    </source>
</evidence>
<feature type="transmembrane region" description="Helical" evidence="1">
    <location>
        <begin position="345"/>
        <end position="363"/>
    </location>
</feature>
<organism evidence="2 5">
    <name type="scientific">Pseudoalteromonas aurantia</name>
    <dbReference type="NCBI Taxonomy" id="43654"/>
    <lineage>
        <taxon>Bacteria</taxon>
        <taxon>Pseudomonadati</taxon>
        <taxon>Pseudomonadota</taxon>
        <taxon>Gammaproteobacteria</taxon>
        <taxon>Alteromonadales</taxon>
        <taxon>Pseudoalteromonadaceae</taxon>
        <taxon>Pseudoalteromonas</taxon>
    </lineage>
</organism>
<dbReference type="Proteomes" id="UP000307217">
    <property type="component" value="Unassembled WGS sequence"/>
</dbReference>
<evidence type="ECO:0000313" key="5">
    <source>
        <dbReference type="Proteomes" id="UP000307217"/>
    </source>
</evidence>
<evidence type="ECO:0008006" key="6">
    <source>
        <dbReference type="Google" id="ProtNLM"/>
    </source>
</evidence>
<feature type="transmembrane region" description="Helical" evidence="1">
    <location>
        <begin position="125"/>
        <end position="148"/>
    </location>
</feature>
<feature type="transmembrane region" description="Helical" evidence="1">
    <location>
        <begin position="44"/>
        <end position="62"/>
    </location>
</feature>
<dbReference type="OrthoDB" id="6397742at2"/>
<reference evidence="5" key="2">
    <citation type="submission" date="2019-06" db="EMBL/GenBank/DDBJ databases">
        <title>Co-occurence of chitin degradation, pigmentation and bioactivity in marine Pseudoalteromonas.</title>
        <authorList>
            <person name="Sonnenschein E.C."/>
            <person name="Bech P.K."/>
        </authorList>
    </citation>
    <scope>NUCLEOTIDE SEQUENCE [LARGE SCALE GENOMIC DNA]</scope>
    <source>
        <strain evidence="5">S3790</strain>
    </source>
</reference>
<gene>
    <name evidence="2" type="ORF">CWC19_03020</name>
    <name evidence="3" type="ORF">CWC20_06800</name>
</gene>
<dbReference type="RefSeq" id="WP_138589921.1">
    <property type="nucleotide sequence ID" value="NZ_PNBW01000033.1"/>
</dbReference>
<feature type="transmembrane region" description="Helical" evidence="1">
    <location>
        <begin position="233"/>
        <end position="250"/>
    </location>
</feature>
<feature type="transmembrane region" description="Helical" evidence="1">
    <location>
        <begin position="199"/>
        <end position="227"/>
    </location>
</feature>
<dbReference type="EMBL" id="PNBX01000008">
    <property type="protein sequence ID" value="TMO69980.1"/>
    <property type="molecule type" value="Genomic_DNA"/>
</dbReference>
<dbReference type="Proteomes" id="UP000307164">
    <property type="component" value="Unassembled WGS sequence"/>
</dbReference>
<feature type="transmembrane region" description="Helical" evidence="1">
    <location>
        <begin position="168"/>
        <end position="187"/>
    </location>
</feature>
<sequence>MNIANFNDSVYNSIKLLFYFVGSFFILYFLFFVLFMHFFSLAEITDELITIFMLAAVIFKALNCNETASFLKLYFLATVFFVVISWDAISKRGAVLVLSQVFIHLKVFVYIIFLNAFFRHKLLHVCVMVYLLITVFLFSYELIFPGLFHEFFDAKVLTRQGIIRPIGIQGHTALLGSALAFLSCYLLSRVEKNNIGLKVLILCLIVVLIYLSSIRTALIILPIFLAWWMKKSIKGFALVFIFVIVFGFTFKGSDVINNMAEMTSQNIENTVENPVESGYIRGMMIYFSFVLANENFPLGTGASTFGTSSSDNSHVYVELGVENSSFFIEKEGIYDSNFASVLGEFGYAGCLFYYFLLFIFFSRTVKGNIEFKYCFYGLIFAYSISNPVFMNSPTAFLIALLCVAISKDSHSVKGDSVKVLI</sequence>
<dbReference type="EMBL" id="PNBW01000033">
    <property type="protein sequence ID" value="TMO75958.1"/>
    <property type="molecule type" value="Genomic_DNA"/>
</dbReference>